<feature type="chain" id="PRO_5043900488" evidence="2">
    <location>
        <begin position="31"/>
        <end position="400"/>
    </location>
</feature>
<feature type="region of interest" description="Disordered" evidence="1">
    <location>
        <begin position="68"/>
        <end position="91"/>
    </location>
</feature>
<reference evidence="3 4" key="1">
    <citation type="submission" date="2023-10" db="EMBL/GenBank/DDBJ databases">
        <title>Comparative genomics analysis reveals potential genetic determinants of host preference in Cryptosporidium xiaoi.</title>
        <authorList>
            <person name="Xiao L."/>
            <person name="Li J."/>
        </authorList>
    </citation>
    <scope>NUCLEOTIDE SEQUENCE [LARGE SCALE GENOMIC DNA]</scope>
    <source>
        <strain evidence="3 4">52996</strain>
    </source>
</reference>
<accession>A0AAV9XYR6</accession>
<keyword evidence="2" id="KW-0732">Signal</keyword>
<gene>
    <name evidence="3" type="ORF">RS030_91514</name>
</gene>
<dbReference type="EMBL" id="JAWDEY010000037">
    <property type="protein sequence ID" value="KAK6587596.1"/>
    <property type="molecule type" value="Genomic_DNA"/>
</dbReference>
<sequence>MTNTNVSGKKGINFVFLLLILTLLGGYVLCLEVSGKDTILVQTEVTDDGKVISGNSEDVSIELEQEYKDEKQQGEVGSSDQAEKEMTNGLSDPSLESDFFFFAASLSNSEKRNFLLLTSSQEQIFRRVPKGANLDYAIQLAIFALAEGRFVSPKLLTFKISENGKEIKGSMFKVLDCLYSSSKKTLKLIKLIRQRCFFHDENIELGIFPEKISEIVKEKCTEFRKIEYKYARLMDFVYLMRMIVYKSESHNSSLIKLSKIILSIIKSPSFKNIKFSKDISLVPSVTDEKINSKDRSKINKISKFVGFIDNTLSSKIKILPYWIEKTINEYNMILVDSIERVKDIWPPFIKSINSDIKRVNNCIRFKKSEIPKRSSSFSPKGEELFRQVKEISKQIRKDLN</sequence>
<feature type="signal peptide" evidence="2">
    <location>
        <begin position="1"/>
        <end position="30"/>
    </location>
</feature>
<dbReference type="Proteomes" id="UP001311799">
    <property type="component" value="Unassembled WGS sequence"/>
</dbReference>
<evidence type="ECO:0000313" key="4">
    <source>
        <dbReference type="Proteomes" id="UP001311799"/>
    </source>
</evidence>
<evidence type="ECO:0000256" key="2">
    <source>
        <dbReference type="SAM" id="SignalP"/>
    </source>
</evidence>
<name>A0AAV9XYR6_9CRYT</name>
<dbReference type="AlphaFoldDB" id="A0AAV9XYR6"/>
<evidence type="ECO:0000313" key="3">
    <source>
        <dbReference type="EMBL" id="KAK6587596.1"/>
    </source>
</evidence>
<evidence type="ECO:0000256" key="1">
    <source>
        <dbReference type="SAM" id="MobiDB-lite"/>
    </source>
</evidence>
<organism evidence="3 4">
    <name type="scientific">Cryptosporidium xiaoi</name>
    <dbReference type="NCBI Taxonomy" id="659607"/>
    <lineage>
        <taxon>Eukaryota</taxon>
        <taxon>Sar</taxon>
        <taxon>Alveolata</taxon>
        <taxon>Apicomplexa</taxon>
        <taxon>Conoidasida</taxon>
        <taxon>Coccidia</taxon>
        <taxon>Eucoccidiorida</taxon>
        <taxon>Eimeriorina</taxon>
        <taxon>Cryptosporidiidae</taxon>
        <taxon>Cryptosporidium</taxon>
    </lineage>
</organism>
<comment type="caution">
    <text evidence="3">The sequence shown here is derived from an EMBL/GenBank/DDBJ whole genome shotgun (WGS) entry which is preliminary data.</text>
</comment>
<keyword evidence="4" id="KW-1185">Reference proteome</keyword>
<protein>
    <submittedName>
        <fullName evidence="3">Uncharacterized protein</fullName>
    </submittedName>
</protein>
<proteinExistence type="predicted"/>